<dbReference type="Pfam" id="PF08530">
    <property type="entry name" value="PepX_C"/>
    <property type="match status" value="1"/>
</dbReference>
<protein>
    <submittedName>
        <fullName evidence="3">Acyl esterase</fullName>
    </submittedName>
</protein>
<dbReference type="InterPro" id="IPR013736">
    <property type="entry name" value="Xaa-Pro_dipept_C"/>
</dbReference>
<dbReference type="InterPro" id="IPR029058">
    <property type="entry name" value="AB_hydrolase_fold"/>
</dbReference>
<dbReference type="EMBL" id="BJYA01000019">
    <property type="protein sequence ID" value="GEN46852.1"/>
    <property type="molecule type" value="Genomic_DNA"/>
</dbReference>
<dbReference type="InterPro" id="IPR005674">
    <property type="entry name" value="CocE/Ser_esterase"/>
</dbReference>
<dbReference type="SUPFAM" id="SSF49785">
    <property type="entry name" value="Galactose-binding domain-like"/>
    <property type="match status" value="1"/>
</dbReference>
<reference evidence="3 4" key="1">
    <citation type="submission" date="2019-07" db="EMBL/GenBank/DDBJ databases">
        <title>Whole genome shotgun sequence of Alkalibacillus haloalkaliphilus NBRC 103110.</title>
        <authorList>
            <person name="Hosoyama A."/>
            <person name="Uohara A."/>
            <person name="Ohji S."/>
            <person name="Ichikawa N."/>
        </authorList>
    </citation>
    <scope>NUCLEOTIDE SEQUENCE [LARGE SCALE GENOMIC DNA]</scope>
    <source>
        <strain evidence="3 4">NBRC 103110</strain>
    </source>
</reference>
<dbReference type="InterPro" id="IPR008979">
    <property type="entry name" value="Galactose-bd-like_sf"/>
</dbReference>
<evidence type="ECO:0000313" key="3">
    <source>
        <dbReference type="EMBL" id="GEN46852.1"/>
    </source>
</evidence>
<comment type="caution">
    <text evidence="3">The sequence shown here is derived from an EMBL/GenBank/DDBJ whole genome shotgun (WGS) entry which is preliminary data.</text>
</comment>
<dbReference type="InterPro" id="IPR050585">
    <property type="entry name" value="Xaa-Pro_dipeptidyl-ppase/CocE"/>
</dbReference>
<proteinExistence type="predicted"/>
<dbReference type="GO" id="GO:0008239">
    <property type="term" value="F:dipeptidyl-peptidase activity"/>
    <property type="evidence" value="ECO:0007669"/>
    <property type="project" value="InterPro"/>
</dbReference>
<name>A0A511WC55_9BACI</name>
<dbReference type="AlphaFoldDB" id="A0A511WC55"/>
<dbReference type="Gene3D" id="1.10.3020.10">
    <property type="entry name" value="alpha-amino acid ester hydrolase ( Helical cap domain)"/>
    <property type="match status" value="1"/>
</dbReference>
<dbReference type="RefSeq" id="WP_246118865.1">
    <property type="nucleotide sequence ID" value="NZ_BJYA01000019.1"/>
</dbReference>
<dbReference type="SMART" id="SM00939">
    <property type="entry name" value="PepX_C"/>
    <property type="match status" value="1"/>
</dbReference>
<keyword evidence="1" id="KW-0378">Hydrolase</keyword>
<dbReference type="NCBIfam" id="TIGR00976">
    <property type="entry name" value="CocE_NonD"/>
    <property type="match status" value="1"/>
</dbReference>
<evidence type="ECO:0000259" key="2">
    <source>
        <dbReference type="SMART" id="SM00939"/>
    </source>
</evidence>
<dbReference type="SUPFAM" id="SSF53474">
    <property type="entry name" value="alpha/beta-Hydrolases"/>
    <property type="match status" value="1"/>
</dbReference>
<feature type="domain" description="Xaa-Pro dipeptidyl-peptidase C-terminal" evidence="2">
    <location>
        <begin position="314"/>
        <end position="553"/>
    </location>
</feature>
<gene>
    <name evidence="3" type="ORF">AHA02nite_26280</name>
</gene>
<keyword evidence="4" id="KW-1185">Reference proteome</keyword>
<dbReference type="Gene3D" id="3.40.50.1820">
    <property type="entry name" value="alpha/beta hydrolase"/>
    <property type="match status" value="1"/>
</dbReference>
<dbReference type="PANTHER" id="PTHR43056">
    <property type="entry name" value="PEPTIDASE S9 PROLYL OLIGOPEPTIDASE"/>
    <property type="match status" value="1"/>
</dbReference>
<dbReference type="Proteomes" id="UP000321440">
    <property type="component" value="Unassembled WGS sequence"/>
</dbReference>
<dbReference type="InterPro" id="IPR000383">
    <property type="entry name" value="Xaa-Pro-like_dom"/>
</dbReference>
<dbReference type="Pfam" id="PF02129">
    <property type="entry name" value="Peptidase_S15"/>
    <property type="match status" value="1"/>
</dbReference>
<accession>A0A511WC55</accession>
<evidence type="ECO:0000313" key="4">
    <source>
        <dbReference type="Proteomes" id="UP000321440"/>
    </source>
</evidence>
<dbReference type="PANTHER" id="PTHR43056:SF10">
    <property type="entry name" value="COCE_NOND FAMILY, PUTATIVE (AFU_ORTHOLOGUE AFUA_7G00600)-RELATED"/>
    <property type="match status" value="1"/>
</dbReference>
<sequence length="559" mass="63894">MSQVIIEKDIPCKLRDGVTLYANIYRPNQPGQFPTLLSRLPYNKNLPNFSHRYIDPLRLVEQGYVVIIQDVRGRFASEGEFQPFNQEFNDGYDSVEWAASLDFSNSHVGLFGLSYYGFTQMFAAMSQPPSLKAIFPAFTGHNIAEEFSERQGAVELAKLQTWMLDSIAPDYLRRKQTAEQFKDTEKLLIEDLDHILDWHAYTPYAELPPIMKHEPIQQLYTNYINNELFSDALKHTDINAVQTPGYHMAGWYDCFLNATINNYTKTVQNNSNQKLIIGPWGHGVFSPYFGDRYFGLHGSGECIEGKDDITSLHIKWFDYWLKGKSSNVIEEAPIKLFVMGSNKWRSEYEWPLARTNYTPLYLQKDNRLSFNQPSENKSYNQFEYDPNQPVPTKGGPSLFIHGINTGPLAQNEIETRDDVLIYTTEPLEQPVEVTGPVKAYVYASSDAVNTDFTVKLTDVQPDGTSINVTEGIVRAKHQHPNFKPDDVTLFEIDLWATSIEFLQGHRIRIQISSSNFPMYDVNPNTGNSLKNTTETTVANQTIYHNKDYPSHVLLPIIDS</sequence>
<dbReference type="Gene3D" id="2.60.120.260">
    <property type="entry name" value="Galactose-binding domain-like"/>
    <property type="match status" value="1"/>
</dbReference>
<evidence type="ECO:0000256" key="1">
    <source>
        <dbReference type="ARBA" id="ARBA00022801"/>
    </source>
</evidence>
<organism evidence="3 4">
    <name type="scientific">Alkalibacillus haloalkaliphilus</name>
    <dbReference type="NCBI Taxonomy" id="94136"/>
    <lineage>
        <taxon>Bacteria</taxon>
        <taxon>Bacillati</taxon>
        <taxon>Bacillota</taxon>
        <taxon>Bacilli</taxon>
        <taxon>Bacillales</taxon>
        <taxon>Bacillaceae</taxon>
        <taxon>Alkalibacillus</taxon>
    </lineage>
</organism>